<dbReference type="InterPro" id="IPR011333">
    <property type="entry name" value="SKP1/BTB/POZ_sf"/>
</dbReference>
<organism evidence="4 5">
    <name type="scientific">Hymenoscyphus albidus</name>
    <dbReference type="NCBI Taxonomy" id="595503"/>
    <lineage>
        <taxon>Eukaryota</taxon>
        <taxon>Fungi</taxon>
        <taxon>Dikarya</taxon>
        <taxon>Ascomycota</taxon>
        <taxon>Pezizomycotina</taxon>
        <taxon>Leotiomycetes</taxon>
        <taxon>Helotiales</taxon>
        <taxon>Helotiaceae</taxon>
        <taxon>Hymenoscyphus</taxon>
    </lineage>
</organism>
<keyword evidence="2" id="KW-0812">Transmembrane</keyword>
<protein>
    <recommendedName>
        <fullName evidence="3">BTB domain-containing protein</fullName>
    </recommendedName>
</protein>
<accession>A0A9N9LWN8</accession>
<reference evidence="4" key="1">
    <citation type="submission" date="2021-07" db="EMBL/GenBank/DDBJ databases">
        <authorList>
            <person name="Durling M."/>
        </authorList>
    </citation>
    <scope>NUCLEOTIDE SEQUENCE</scope>
</reference>
<dbReference type="SUPFAM" id="SSF54695">
    <property type="entry name" value="POZ domain"/>
    <property type="match status" value="1"/>
</dbReference>
<evidence type="ECO:0000259" key="3">
    <source>
        <dbReference type="PROSITE" id="PS50097"/>
    </source>
</evidence>
<feature type="transmembrane region" description="Helical" evidence="2">
    <location>
        <begin position="143"/>
        <end position="168"/>
    </location>
</feature>
<sequence>MTSNLSKKRQRPESDAARTPSKPAPVVFRTPGETVDTLLSVLGQDYHVYSSILKRHSNFFRKFLDSPDKSGKPASAQFRYHYVTVIDKDDAKAWFLESSEMGTPATADQIAGLTDMDQQSDAFSDLLKAMYHRPFKVQNFSHLLVITAIADIYCALPILSAALSGALLGSRMFEKNKSNIWRTVITSHPNFFKRSTT</sequence>
<evidence type="ECO:0000256" key="2">
    <source>
        <dbReference type="SAM" id="Phobius"/>
    </source>
</evidence>
<name>A0A9N9LWN8_9HELO</name>
<dbReference type="PROSITE" id="PS50097">
    <property type="entry name" value="BTB"/>
    <property type="match status" value="1"/>
</dbReference>
<gene>
    <name evidence="4" type="ORF">HYALB_00002656</name>
</gene>
<evidence type="ECO:0000313" key="5">
    <source>
        <dbReference type="Proteomes" id="UP000701801"/>
    </source>
</evidence>
<dbReference type="InterPro" id="IPR000210">
    <property type="entry name" value="BTB/POZ_dom"/>
</dbReference>
<feature type="domain" description="BTB" evidence="3">
    <location>
        <begin position="35"/>
        <end position="139"/>
    </location>
</feature>
<dbReference type="EMBL" id="CAJVRM010000340">
    <property type="protein sequence ID" value="CAG8979882.1"/>
    <property type="molecule type" value="Genomic_DNA"/>
</dbReference>
<dbReference type="Proteomes" id="UP000701801">
    <property type="component" value="Unassembled WGS sequence"/>
</dbReference>
<keyword evidence="2" id="KW-0472">Membrane</keyword>
<dbReference type="AlphaFoldDB" id="A0A9N9LWN8"/>
<dbReference type="OrthoDB" id="2129688at2759"/>
<feature type="compositionally biased region" description="Basic residues" evidence="1">
    <location>
        <begin position="1"/>
        <end position="10"/>
    </location>
</feature>
<keyword evidence="2" id="KW-1133">Transmembrane helix</keyword>
<dbReference type="Gene3D" id="3.30.710.10">
    <property type="entry name" value="Potassium Channel Kv1.1, Chain A"/>
    <property type="match status" value="1"/>
</dbReference>
<evidence type="ECO:0000256" key="1">
    <source>
        <dbReference type="SAM" id="MobiDB-lite"/>
    </source>
</evidence>
<feature type="region of interest" description="Disordered" evidence="1">
    <location>
        <begin position="1"/>
        <end position="25"/>
    </location>
</feature>
<comment type="caution">
    <text evidence="4">The sequence shown here is derived from an EMBL/GenBank/DDBJ whole genome shotgun (WGS) entry which is preliminary data.</text>
</comment>
<keyword evidence="5" id="KW-1185">Reference proteome</keyword>
<proteinExistence type="predicted"/>
<evidence type="ECO:0000313" key="4">
    <source>
        <dbReference type="EMBL" id="CAG8979882.1"/>
    </source>
</evidence>